<dbReference type="OrthoDB" id="10461310at2759"/>
<dbReference type="Proteomes" id="UP001148786">
    <property type="component" value="Unassembled WGS sequence"/>
</dbReference>
<evidence type="ECO:0000313" key="2">
    <source>
        <dbReference type="EMBL" id="KAJ3516514.1"/>
    </source>
</evidence>
<dbReference type="EMBL" id="JANKHO010000052">
    <property type="protein sequence ID" value="KAJ3516514.1"/>
    <property type="molecule type" value="Genomic_DNA"/>
</dbReference>
<evidence type="ECO:0000256" key="1">
    <source>
        <dbReference type="SAM" id="MobiDB-lite"/>
    </source>
</evidence>
<reference evidence="2" key="1">
    <citation type="submission" date="2022-07" db="EMBL/GenBank/DDBJ databases">
        <title>Genome Sequence of Agrocybe chaxingu.</title>
        <authorList>
            <person name="Buettner E."/>
        </authorList>
    </citation>
    <scope>NUCLEOTIDE SEQUENCE</scope>
    <source>
        <strain evidence="2">MP-N11</strain>
    </source>
</reference>
<protein>
    <submittedName>
        <fullName evidence="2">Uncharacterized protein</fullName>
    </submittedName>
</protein>
<organism evidence="2 3">
    <name type="scientific">Agrocybe chaxingu</name>
    <dbReference type="NCBI Taxonomy" id="84603"/>
    <lineage>
        <taxon>Eukaryota</taxon>
        <taxon>Fungi</taxon>
        <taxon>Dikarya</taxon>
        <taxon>Basidiomycota</taxon>
        <taxon>Agaricomycotina</taxon>
        <taxon>Agaricomycetes</taxon>
        <taxon>Agaricomycetidae</taxon>
        <taxon>Agaricales</taxon>
        <taxon>Agaricineae</taxon>
        <taxon>Strophariaceae</taxon>
        <taxon>Agrocybe</taxon>
    </lineage>
</organism>
<feature type="compositionally biased region" description="Polar residues" evidence="1">
    <location>
        <begin position="31"/>
        <end position="47"/>
    </location>
</feature>
<evidence type="ECO:0000313" key="3">
    <source>
        <dbReference type="Proteomes" id="UP001148786"/>
    </source>
</evidence>
<feature type="compositionally biased region" description="Polar residues" evidence="1">
    <location>
        <begin position="1"/>
        <end position="11"/>
    </location>
</feature>
<feature type="region of interest" description="Disordered" evidence="1">
    <location>
        <begin position="1"/>
        <end position="72"/>
    </location>
</feature>
<gene>
    <name evidence="2" type="ORF">NLJ89_g1073</name>
</gene>
<name>A0A9W8TE19_9AGAR</name>
<feature type="region of interest" description="Disordered" evidence="1">
    <location>
        <begin position="348"/>
        <end position="403"/>
    </location>
</feature>
<dbReference type="AlphaFoldDB" id="A0A9W8TE19"/>
<feature type="region of interest" description="Disordered" evidence="1">
    <location>
        <begin position="92"/>
        <end position="123"/>
    </location>
</feature>
<sequence length="851" mass="89265">MHRIPGTSSEINVPLTHHGHDIGSDIPHNGLQGQHSGNLDESGSMNTGGPDRTSSSESTSSSPSSSIEKEGLEGSGLICHRDMSEIESPKPLTLSSMIHDGGSGYGSASPASPLGAQAQASDSTTALPLPLSVLTSPKTPVHGSQSASIDDVQSTLTATSGLENDMARSANPECTHRLRAGIIQAAFALGVDETSIGDIMPMNDVGRLSSSQSVLSWSEGGDVYPQAVVYAVGVASTPPAACLGPGRPEYQGASTLGHTLPSILPDTHVDIRSSSSPRQEQPCRSPIPQAPLLEVTIDQTPFQTPLQTPLQHHFILPSTDSSADRPLEHEELPLLSALRPSGALDRLTIAPDERSPPRDTMPSSSFTESVGSQVGSEAVASSIAGDKPQTAYRNDGDSRLLGGTTEMNEQDLLLIDTPHTPGNPPTIVPLSPYNLSGPTLGTSGAQMTGDFVASAATSDKPEARTSSDCEDINAQTNCSMLLDLPAKVSSSPFSSLSDGSTIVSSPRAKLLCLVADVQASSFLGATPDDGKPGLLAFVENANYTFFNAHGASMSVRTDGLNDGCISHDNFLTSLLPPESNTSNAELTSGTSATGAEGTNVISACALVHPLETSLLMTNQPPGLPHGLRYGTGSDPTPMLDVLPQDVPVIPLLASQPVDLEPGNDAEGHPDFCRTHGERTGDGNISSYESTLPLIPLSPSGSFFEEFPPSLCDLDYFRDDTLDASLITPRAANLIPASRARQNIPRPSIPPVAESYLEDGIQARVSSWQNLEAFGIRSTTDGVQKTDLPVSHLDVSVQTDVQHQPFISSQQLESNMSADSSPSLSVRLRENGLLREIIDMIPNVFSGKYAAV</sequence>
<feature type="compositionally biased region" description="Low complexity" evidence="1">
    <location>
        <begin position="106"/>
        <end position="121"/>
    </location>
</feature>
<keyword evidence="3" id="KW-1185">Reference proteome</keyword>
<accession>A0A9W8TE19</accession>
<feature type="compositionally biased region" description="Polar residues" evidence="1">
    <location>
        <begin position="361"/>
        <end position="375"/>
    </location>
</feature>
<proteinExistence type="predicted"/>
<feature type="compositionally biased region" description="Low complexity" evidence="1">
    <location>
        <begin position="55"/>
        <end position="66"/>
    </location>
</feature>
<comment type="caution">
    <text evidence="2">The sequence shown here is derived from an EMBL/GenBank/DDBJ whole genome shotgun (WGS) entry which is preliminary data.</text>
</comment>